<dbReference type="InterPro" id="IPR000375">
    <property type="entry name" value="Dynamin_stalk"/>
</dbReference>
<dbReference type="Gene3D" id="3.40.50.300">
    <property type="entry name" value="P-loop containing nucleotide triphosphate hydrolases"/>
    <property type="match status" value="1"/>
</dbReference>
<gene>
    <name evidence="6" type="ORF">DM02DRAFT_727718</name>
</gene>
<dbReference type="InterPro" id="IPR001401">
    <property type="entry name" value="Dynamin_GTPase"/>
</dbReference>
<name>A0A2V1DU87_9PLEO</name>
<dbReference type="GO" id="GO:0005739">
    <property type="term" value="C:mitochondrion"/>
    <property type="evidence" value="ECO:0007669"/>
    <property type="project" value="TreeGrafter"/>
</dbReference>
<dbReference type="AlphaFoldDB" id="A0A2V1DU87"/>
<dbReference type="GO" id="GO:0008017">
    <property type="term" value="F:microtubule binding"/>
    <property type="evidence" value="ECO:0007669"/>
    <property type="project" value="TreeGrafter"/>
</dbReference>
<organism evidence="6 7">
    <name type="scientific">Periconia macrospinosa</name>
    <dbReference type="NCBI Taxonomy" id="97972"/>
    <lineage>
        <taxon>Eukaryota</taxon>
        <taxon>Fungi</taxon>
        <taxon>Dikarya</taxon>
        <taxon>Ascomycota</taxon>
        <taxon>Pezizomycotina</taxon>
        <taxon>Dothideomycetes</taxon>
        <taxon>Pleosporomycetidae</taxon>
        <taxon>Pleosporales</taxon>
        <taxon>Massarineae</taxon>
        <taxon>Periconiaceae</taxon>
        <taxon>Periconia</taxon>
    </lineage>
</organism>
<evidence type="ECO:0000256" key="1">
    <source>
        <dbReference type="ARBA" id="ARBA00022741"/>
    </source>
</evidence>
<dbReference type="GO" id="GO:0016020">
    <property type="term" value="C:membrane"/>
    <property type="evidence" value="ECO:0007669"/>
    <property type="project" value="TreeGrafter"/>
</dbReference>
<evidence type="ECO:0000256" key="2">
    <source>
        <dbReference type="ARBA" id="ARBA00023134"/>
    </source>
</evidence>
<feature type="compositionally biased region" description="Polar residues" evidence="4">
    <location>
        <begin position="465"/>
        <end position="477"/>
    </location>
</feature>
<protein>
    <submittedName>
        <fullName evidence="6">P-loop containing nucleoside triphosphate hydrolase protein</fullName>
    </submittedName>
</protein>
<dbReference type="PANTHER" id="PTHR11566:SF21">
    <property type="entry name" value="DYNAMIN RELATED PROTEIN 1, ISOFORM A"/>
    <property type="match status" value="1"/>
</dbReference>
<keyword evidence="3" id="KW-0175">Coiled coil</keyword>
<dbReference type="InterPro" id="IPR030381">
    <property type="entry name" value="G_DYNAMIN_dom"/>
</dbReference>
<sequence>MDRDSKLQDSRQIEIFNALEELKKLNIASDIIPQLVVVGDQGSGKSSVLESLVRFHFPVSERRCTTFPINLILKRSEQTWGEARIRPVQGSKRSASEVSKMQKFHKKLDFSSLPTRVDVERLMAEAREALGISPNHNASDPTTSKSNQKTGRQFAKEMLVIEIHGPELPILSFIDLPGLFQARMSEADEASRKAVVSMFEEQVGLKNNVVLLVIPASNDVANNFAFGLFQDVSKKDSRLDDRAIGIVTKPDVPADFTDPVISFIKGEIANGDLKHGWYVVRNLNKDEREASETMDKRDSREAEYFENSAWACIPEERKGIKSLRTIIQKVFWARTQNALPQIIERVKERIAEMENQVEAADKWRTSDSGRRRYLNKIASRFTELTSQAITGRYRNPACDHMRKLGEPCPECRPFFPEPRKGYNLSDPQGQKTKLCSNIRGLNALFSMTMREFGKTEVVKRAIGAASTTEDNNSLPSHSENRNSLNEDHGQARTVEEGDNDTRSPEIWPSFQHDIQHVNTVENDGSSTSYLEITEGASVFSQDRDQADHFPSKDIVRDYYTWPKAKAIAQKDYEKKVVEIIKRNRAAEPIGEVNSIVYRDLFLDQSLNWEDIATNHIKAVWAATNTFVDLALEHVCWDKKVLRLLRSEIINPNLDEVEKKAYSALRDLLGCLSDGNAGFFDSFSDIFTVQRQASDITERLDTYGWNGLETEAKDDLVAMIRVALDHLVHSPLGFLSVDDRIKNLVLEKALSIAIPAIKGVGENEDRNAVRTKILEFYPAEIQGQDAGRVTEIVEAYYKLTMFSFTGYVNALVVDKCILRQLETALFSHAILDEVEQAKINKITAEEKLELEKRERNMKDCSNLKQQLEVLQRYQSPGENGDWLCQTDKT</sequence>
<dbReference type="GO" id="GO:0003924">
    <property type="term" value="F:GTPase activity"/>
    <property type="evidence" value="ECO:0007669"/>
    <property type="project" value="InterPro"/>
</dbReference>
<evidence type="ECO:0000259" key="5">
    <source>
        <dbReference type="PROSITE" id="PS51718"/>
    </source>
</evidence>
<dbReference type="OrthoDB" id="5061070at2759"/>
<dbReference type="STRING" id="97972.A0A2V1DU87"/>
<feature type="compositionally biased region" description="Basic and acidic residues" evidence="4">
    <location>
        <begin position="478"/>
        <end position="503"/>
    </location>
</feature>
<dbReference type="Pfam" id="PF00350">
    <property type="entry name" value="Dynamin_N"/>
    <property type="match status" value="1"/>
</dbReference>
<feature type="coiled-coil region" evidence="3">
    <location>
        <begin position="833"/>
        <end position="869"/>
    </location>
</feature>
<dbReference type="EMBL" id="KZ805354">
    <property type="protein sequence ID" value="PVI01649.1"/>
    <property type="molecule type" value="Genomic_DNA"/>
</dbReference>
<evidence type="ECO:0000313" key="7">
    <source>
        <dbReference type="Proteomes" id="UP000244855"/>
    </source>
</evidence>
<accession>A0A2V1DU87</accession>
<keyword evidence="7" id="KW-1185">Reference proteome</keyword>
<proteinExistence type="predicted"/>
<dbReference type="Pfam" id="PF01031">
    <property type="entry name" value="Dynamin_M"/>
    <property type="match status" value="1"/>
</dbReference>
<dbReference type="GO" id="GO:0006897">
    <property type="term" value="P:endocytosis"/>
    <property type="evidence" value="ECO:0007669"/>
    <property type="project" value="TreeGrafter"/>
</dbReference>
<keyword evidence="2" id="KW-0342">GTP-binding</keyword>
<evidence type="ECO:0000313" key="6">
    <source>
        <dbReference type="EMBL" id="PVI01649.1"/>
    </source>
</evidence>
<dbReference type="InterPro" id="IPR027417">
    <property type="entry name" value="P-loop_NTPase"/>
</dbReference>
<dbReference type="InterPro" id="IPR022812">
    <property type="entry name" value="Dynamin"/>
</dbReference>
<dbReference type="InterPro" id="IPR045063">
    <property type="entry name" value="Dynamin_N"/>
</dbReference>
<dbReference type="SUPFAM" id="SSF52540">
    <property type="entry name" value="P-loop containing nucleoside triphosphate hydrolases"/>
    <property type="match status" value="1"/>
</dbReference>
<dbReference type="GO" id="GO:0016559">
    <property type="term" value="P:peroxisome fission"/>
    <property type="evidence" value="ECO:0007669"/>
    <property type="project" value="TreeGrafter"/>
</dbReference>
<dbReference type="PROSITE" id="PS51718">
    <property type="entry name" value="G_DYNAMIN_2"/>
    <property type="match status" value="1"/>
</dbReference>
<feature type="region of interest" description="Disordered" evidence="4">
    <location>
        <begin position="465"/>
        <end position="504"/>
    </location>
</feature>
<dbReference type="PRINTS" id="PR00195">
    <property type="entry name" value="DYNAMIN"/>
</dbReference>
<dbReference type="PANTHER" id="PTHR11566">
    <property type="entry name" value="DYNAMIN"/>
    <property type="match status" value="1"/>
</dbReference>
<feature type="domain" description="Dynamin-type G" evidence="5">
    <location>
        <begin position="29"/>
        <end position="340"/>
    </location>
</feature>
<evidence type="ECO:0000256" key="4">
    <source>
        <dbReference type="SAM" id="MobiDB-lite"/>
    </source>
</evidence>
<dbReference type="GO" id="GO:0000266">
    <property type="term" value="P:mitochondrial fission"/>
    <property type="evidence" value="ECO:0007669"/>
    <property type="project" value="TreeGrafter"/>
</dbReference>
<dbReference type="GO" id="GO:0048312">
    <property type="term" value="P:intracellular distribution of mitochondria"/>
    <property type="evidence" value="ECO:0007669"/>
    <property type="project" value="TreeGrafter"/>
</dbReference>
<evidence type="ECO:0000256" key="3">
    <source>
        <dbReference type="SAM" id="Coils"/>
    </source>
</evidence>
<dbReference type="Proteomes" id="UP000244855">
    <property type="component" value="Unassembled WGS sequence"/>
</dbReference>
<reference evidence="6 7" key="1">
    <citation type="journal article" date="2018" name="Sci. Rep.">
        <title>Comparative genomics provides insights into the lifestyle and reveals functional heterogeneity of dark septate endophytic fungi.</title>
        <authorList>
            <person name="Knapp D.G."/>
            <person name="Nemeth J.B."/>
            <person name="Barry K."/>
            <person name="Hainaut M."/>
            <person name="Henrissat B."/>
            <person name="Johnson J."/>
            <person name="Kuo A."/>
            <person name="Lim J.H.P."/>
            <person name="Lipzen A."/>
            <person name="Nolan M."/>
            <person name="Ohm R.A."/>
            <person name="Tamas L."/>
            <person name="Grigoriev I.V."/>
            <person name="Spatafora J.W."/>
            <person name="Nagy L.G."/>
            <person name="Kovacs G.M."/>
        </authorList>
    </citation>
    <scope>NUCLEOTIDE SEQUENCE [LARGE SCALE GENOMIC DNA]</scope>
    <source>
        <strain evidence="6 7">DSE2036</strain>
    </source>
</reference>
<dbReference type="SMART" id="SM00053">
    <property type="entry name" value="DYNc"/>
    <property type="match status" value="1"/>
</dbReference>
<dbReference type="GO" id="GO:0005525">
    <property type="term" value="F:GTP binding"/>
    <property type="evidence" value="ECO:0007669"/>
    <property type="project" value="InterPro"/>
</dbReference>
<keyword evidence="6" id="KW-0378">Hydrolase</keyword>
<dbReference type="GO" id="GO:0005874">
    <property type="term" value="C:microtubule"/>
    <property type="evidence" value="ECO:0007669"/>
    <property type="project" value="TreeGrafter"/>
</dbReference>
<keyword evidence="1" id="KW-0547">Nucleotide-binding</keyword>